<keyword evidence="1" id="KW-0732">Signal</keyword>
<name>A0A8C4Q634_EPTBU</name>
<reference evidence="2" key="2">
    <citation type="submission" date="2025-09" db="UniProtKB">
        <authorList>
            <consortium name="Ensembl"/>
        </authorList>
    </citation>
    <scope>IDENTIFICATION</scope>
</reference>
<dbReference type="SUPFAM" id="SSF51092">
    <property type="entry name" value="Vitelline membrane outer protein-I (VMO-I)"/>
    <property type="match status" value="1"/>
</dbReference>
<dbReference type="Ensembl" id="ENSEBUT00000011161.1">
    <property type="protein sequence ID" value="ENSEBUP00000010611.1"/>
    <property type="gene ID" value="ENSEBUG00000006827.1"/>
</dbReference>
<dbReference type="Proteomes" id="UP000694388">
    <property type="component" value="Unplaced"/>
</dbReference>
<accession>A0A8C4Q634</accession>
<dbReference type="InterPro" id="IPR036706">
    <property type="entry name" value="VOMI_sf"/>
</dbReference>
<keyword evidence="3" id="KW-1185">Reference proteome</keyword>
<dbReference type="AlphaFoldDB" id="A0A8C4Q634"/>
<proteinExistence type="predicted"/>
<sequence length="74" mass="7973">MFGQLLALLGVLFATQATGLRCGNLHSQVYGIYGFRSGATVMGVENGGRWGGWCFKEFCKPGTYANGFIMKGVM</sequence>
<protein>
    <submittedName>
        <fullName evidence="2">Uncharacterized protein</fullName>
    </submittedName>
</protein>
<evidence type="ECO:0000313" key="3">
    <source>
        <dbReference type="Proteomes" id="UP000694388"/>
    </source>
</evidence>
<reference evidence="2" key="1">
    <citation type="submission" date="2025-08" db="UniProtKB">
        <authorList>
            <consortium name="Ensembl"/>
        </authorList>
    </citation>
    <scope>IDENTIFICATION</scope>
</reference>
<evidence type="ECO:0000256" key="1">
    <source>
        <dbReference type="SAM" id="SignalP"/>
    </source>
</evidence>
<evidence type="ECO:0000313" key="2">
    <source>
        <dbReference type="Ensembl" id="ENSEBUP00000010611.1"/>
    </source>
</evidence>
<feature type="chain" id="PRO_5034925350" evidence="1">
    <location>
        <begin position="20"/>
        <end position="74"/>
    </location>
</feature>
<organism evidence="2 3">
    <name type="scientific">Eptatretus burgeri</name>
    <name type="common">Inshore hagfish</name>
    <dbReference type="NCBI Taxonomy" id="7764"/>
    <lineage>
        <taxon>Eukaryota</taxon>
        <taxon>Metazoa</taxon>
        <taxon>Chordata</taxon>
        <taxon>Craniata</taxon>
        <taxon>Vertebrata</taxon>
        <taxon>Cyclostomata</taxon>
        <taxon>Myxini</taxon>
        <taxon>Myxiniformes</taxon>
        <taxon>Myxinidae</taxon>
        <taxon>Eptatretinae</taxon>
        <taxon>Eptatretus</taxon>
    </lineage>
</organism>
<feature type="signal peptide" evidence="1">
    <location>
        <begin position="1"/>
        <end position="19"/>
    </location>
</feature>